<dbReference type="EMBL" id="JABSTR010000007">
    <property type="protein sequence ID" value="KAH9374827.1"/>
    <property type="molecule type" value="Genomic_DNA"/>
</dbReference>
<name>A0A9J6GHV0_HAELO</name>
<proteinExistence type="predicted"/>
<reference evidence="1 2" key="1">
    <citation type="journal article" date="2020" name="Cell">
        <title>Large-Scale Comparative Analyses of Tick Genomes Elucidate Their Genetic Diversity and Vector Capacities.</title>
        <authorList>
            <consortium name="Tick Genome and Microbiome Consortium (TIGMIC)"/>
            <person name="Jia N."/>
            <person name="Wang J."/>
            <person name="Shi W."/>
            <person name="Du L."/>
            <person name="Sun Y."/>
            <person name="Zhan W."/>
            <person name="Jiang J.F."/>
            <person name="Wang Q."/>
            <person name="Zhang B."/>
            <person name="Ji P."/>
            <person name="Bell-Sakyi L."/>
            <person name="Cui X.M."/>
            <person name="Yuan T.T."/>
            <person name="Jiang B.G."/>
            <person name="Yang W.F."/>
            <person name="Lam T.T."/>
            <person name="Chang Q.C."/>
            <person name="Ding S.J."/>
            <person name="Wang X.J."/>
            <person name="Zhu J.G."/>
            <person name="Ruan X.D."/>
            <person name="Zhao L."/>
            <person name="Wei J.T."/>
            <person name="Ye R.Z."/>
            <person name="Que T.C."/>
            <person name="Du C.H."/>
            <person name="Zhou Y.H."/>
            <person name="Cheng J.X."/>
            <person name="Dai P.F."/>
            <person name="Guo W.B."/>
            <person name="Han X.H."/>
            <person name="Huang E.J."/>
            <person name="Li L.F."/>
            <person name="Wei W."/>
            <person name="Gao Y.C."/>
            <person name="Liu J.Z."/>
            <person name="Shao H.Z."/>
            <person name="Wang X."/>
            <person name="Wang C.C."/>
            <person name="Yang T.C."/>
            <person name="Huo Q.B."/>
            <person name="Li W."/>
            <person name="Chen H.Y."/>
            <person name="Chen S.E."/>
            <person name="Zhou L.G."/>
            <person name="Ni X.B."/>
            <person name="Tian J.H."/>
            <person name="Sheng Y."/>
            <person name="Liu T."/>
            <person name="Pan Y.S."/>
            <person name="Xia L.Y."/>
            <person name="Li J."/>
            <person name="Zhao F."/>
            <person name="Cao W.C."/>
        </authorList>
    </citation>
    <scope>NUCLEOTIDE SEQUENCE [LARGE SCALE GENOMIC DNA]</scope>
    <source>
        <strain evidence="1">HaeL-2018</strain>
    </source>
</reference>
<dbReference type="AlphaFoldDB" id="A0A9J6GHV0"/>
<sequence length="93" mass="10359">MVGKACRDIMTEASKYALSFFEKDQNSTILVLHTTAKMLDPVGMIAPFTVYPKYYSKSFANKVSLRMRVFNLISERNGDVDDGASRSLGALKT</sequence>
<organism evidence="1 2">
    <name type="scientific">Haemaphysalis longicornis</name>
    <name type="common">Bush tick</name>
    <dbReference type="NCBI Taxonomy" id="44386"/>
    <lineage>
        <taxon>Eukaryota</taxon>
        <taxon>Metazoa</taxon>
        <taxon>Ecdysozoa</taxon>
        <taxon>Arthropoda</taxon>
        <taxon>Chelicerata</taxon>
        <taxon>Arachnida</taxon>
        <taxon>Acari</taxon>
        <taxon>Parasitiformes</taxon>
        <taxon>Ixodida</taxon>
        <taxon>Ixodoidea</taxon>
        <taxon>Ixodidae</taxon>
        <taxon>Haemaphysalinae</taxon>
        <taxon>Haemaphysalis</taxon>
    </lineage>
</organism>
<keyword evidence="2" id="KW-1185">Reference proteome</keyword>
<evidence type="ECO:0000313" key="2">
    <source>
        <dbReference type="Proteomes" id="UP000821853"/>
    </source>
</evidence>
<evidence type="ECO:0000313" key="1">
    <source>
        <dbReference type="EMBL" id="KAH9374827.1"/>
    </source>
</evidence>
<gene>
    <name evidence="1" type="ORF">HPB48_002568</name>
</gene>
<comment type="caution">
    <text evidence="1">The sequence shown here is derived from an EMBL/GenBank/DDBJ whole genome shotgun (WGS) entry which is preliminary data.</text>
</comment>
<dbReference type="Proteomes" id="UP000821853">
    <property type="component" value="Chromosome 5"/>
</dbReference>
<accession>A0A9J6GHV0</accession>
<dbReference type="VEuPathDB" id="VectorBase:HLOH_049583"/>
<protein>
    <submittedName>
        <fullName evidence="1">Uncharacterized protein</fullName>
    </submittedName>
</protein>